<dbReference type="GO" id="GO:0045454">
    <property type="term" value="P:cell redox homeostasis"/>
    <property type="evidence" value="ECO:0007669"/>
    <property type="project" value="TreeGrafter"/>
</dbReference>
<dbReference type="Proteomes" id="UP000239899">
    <property type="component" value="Unassembled WGS sequence"/>
</dbReference>
<dbReference type="EMBL" id="LHPG02000004">
    <property type="protein sequence ID" value="PRW58730.1"/>
    <property type="molecule type" value="Genomic_DNA"/>
</dbReference>
<feature type="region of interest" description="Disordered" evidence="7">
    <location>
        <begin position="258"/>
        <end position="349"/>
    </location>
</feature>
<dbReference type="GO" id="GO:0006979">
    <property type="term" value="P:response to oxidative stress"/>
    <property type="evidence" value="ECO:0007669"/>
    <property type="project" value="TreeGrafter"/>
</dbReference>
<dbReference type="InterPro" id="IPR019479">
    <property type="entry name" value="Peroxiredoxin_C"/>
</dbReference>
<organism evidence="9 10">
    <name type="scientific">Chlorella sorokiniana</name>
    <name type="common">Freshwater green alga</name>
    <dbReference type="NCBI Taxonomy" id="3076"/>
    <lineage>
        <taxon>Eukaryota</taxon>
        <taxon>Viridiplantae</taxon>
        <taxon>Chlorophyta</taxon>
        <taxon>core chlorophytes</taxon>
        <taxon>Trebouxiophyceae</taxon>
        <taxon>Chlorellales</taxon>
        <taxon>Chlorellaceae</taxon>
        <taxon>Chlorella clade</taxon>
        <taxon>Chlorella</taxon>
    </lineage>
</organism>
<dbReference type="InterPro" id="IPR050217">
    <property type="entry name" value="Peroxiredoxin"/>
</dbReference>
<sequence length="649" mass="69026">MEVDLGWLAGVVARHCPTFFLHPDDRFMPCSAEFFLQHCELRQRDAAGAEAVLLPRCSVAGPLLLEAQARAPPGSRLWLELHPDARPGAPKDQLAEVPVYVHPKAVVRADGSVEALEITYITIYAYNGPYRVGGMPFLQTGAHDGDIEHCTARVDHATGELLSFWYNAHRSRDGCWAAAPLVPRCRDGSIAAYVAKHGHGVYPSPGRVYRHFYLGNDLCSSSGPVWRPRRVVLLPPLEHEDADDSPAAISEHRSGAVPLDAAPASSAPSGEDCGLEQGLGSLSLGPAEQHQQQQQTEDGQASAHAAGHNGSSGGNGGAASKPPAAARRNRKLPHVSSRGSGLADGAGGGGGDSVGLVLESSSLPTVVLDDPCHWLGFSGDWGGDGPPGPAFQGWYHSAECPVSRSPLLRVPATMVAAAAVCAAPVAVASKASIRGKAVRAARAAPVRASRSALVCKAAAPLVGGQAPDFTATAVFDQEFVETKLSQYRGKYVVLFFYPLDFTFVCPTEITAFSDRYEEFKALNTEVLGVSIDSQFSHLAWIQTDRKSGGVGDLKYPLVADLKKEISEAYGVLSADGIALRGLFIIDREGVVQHSTINNLAFGRNVDEVLRTLQALQYVQEHPDEVCPAGWKPGSKTMKPAAAQEYFAAI</sequence>
<accession>A0A2P6TXE2</accession>
<evidence type="ECO:0000256" key="7">
    <source>
        <dbReference type="SAM" id="MobiDB-lite"/>
    </source>
</evidence>
<evidence type="ECO:0000313" key="10">
    <source>
        <dbReference type="Proteomes" id="UP000239899"/>
    </source>
</evidence>
<feature type="domain" description="Thioredoxin" evidence="8">
    <location>
        <begin position="460"/>
        <end position="617"/>
    </location>
</feature>
<proteinExistence type="inferred from homology"/>
<dbReference type="STRING" id="3076.A0A2P6TXE2"/>
<evidence type="ECO:0000256" key="3">
    <source>
        <dbReference type="ARBA" id="ARBA00023002"/>
    </source>
</evidence>
<evidence type="ECO:0000256" key="4">
    <source>
        <dbReference type="ARBA" id="ARBA00023157"/>
    </source>
</evidence>
<dbReference type="Pfam" id="PF00578">
    <property type="entry name" value="AhpC-TSA"/>
    <property type="match status" value="1"/>
</dbReference>
<feature type="compositionally biased region" description="Low complexity" evidence="7">
    <location>
        <begin position="261"/>
        <end position="309"/>
    </location>
</feature>
<evidence type="ECO:0000256" key="2">
    <source>
        <dbReference type="ARBA" id="ARBA00013017"/>
    </source>
</evidence>
<comment type="function">
    <text evidence="5">Thiol-specific peroxidase that catalyzes the reduction of hydrogen peroxide and organic hydroperoxides to water and alcohols, respectively. Plays a role in cell protection against oxidative stress by detoxifying peroxides. May be an antioxidant enzyme particularly in the developing shoot and photosynthesizing leaf.</text>
</comment>
<evidence type="ECO:0000256" key="1">
    <source>
        <dbReference type="ARBA" id="ARBA00009796"/>
    </source>
</evidence>
<dbReference type="GO" id="GO:0008379">
    <property type="term" value="F:thioredoxin peroxidase activity"/>
    <property type="evidence" value="ECO:0007669"/>
    <property type="project" value="TreeGrafter"/>
</dbReference>
<reference evidence="9 10" key="1">
    <citation type="journal article" date="2018" name="Plant J.">
        <title>Genome sequences of Chlorella sorokiniana UTEX 1602 and Micractinium conductrix SAG 241.80: implications to maltose excretion by a green alga.</title>
        <authorList>
            <person name="Arriola M.B."/>
            <person name="Velmurugan N."/>
            <person name="Zhang Y."/>
            <person name="Plunkett M.H."/>
            <person name="Hondzo H."/>
            <person name="Barney B.M."/>
        </authorList>
    </citation>
    <scope>NUCLEOTIDE SEQUENCE [LARGE SCALE GENOMIC DNA]</scope>
    <source>
        <strain evidence="10">UTEX 1602</strain>
    </source>
</reference>
<dbReference type="OrthoDB" id="507845at2759"/>
<evidence type="ECO:0000313" key="9">
    <source>
        <dbReference type="EMBL" id="PRW58730.1"/>
    </source>
</evidence>
<dbReference type="InterPro" id="IPR009291">
    <property type="entry name" value="Vps62"/>
</dbReference>
<dbReference type="AlphaFoldDB" id="A0A2P6TXE2"/>
<evidence type="ECO:0000256" key="6">
    <source>
        <dbReference type="ARBA" id="ARBA00049091"/>
    </source>
</evidence>
<dbReference type="InterPro" id="IPR036249">
    <property type="entry name" value="Thioredoxin-like_sf"/>
</dbReference>
<dbReference type="Gene3D" id="3.40.30.10">
    <property type="entry name" value="Glutaredoxin"/>
    <property type="match status" value="1"/>
</dbReference>
<dbReference type="SUPFAM" id="SSF52833">
    <property type="entry name" value="Thioredoxin-like"/>
    <property type="match status" value="1"/>
</dbReference>
<dbReference type="CDD" id="cd03015">
    <property type="entry name" value="PRX_Typ2cys"/>
    <property type="match status" value="1"/>
</dbReference>
<dbReference type="FunFam" id="3.40.30.10:FF:000063">
    <property type="entry name" value="2-Cys peroxiredoxin BAS1, chloroplastic"/>
    <property type="match status" value="1"/>
</dbReference>
<name>A0A2P6TXE2_CHLSO</name>
<dbReference type="EC" id="1.11.1.24" evidence="2"/>
<evidence type="ECO:0000256" key="5">
    <source>
        <dbReference type="ARBA" id="ARBA00045169"/>
    </source>
</evidence>
<dbReference type="InterPro" id="IPR013766">
    <property type="entry name" value="Thioredoxin_domain"/>
</dbReference>
<dbReference type="Pfam" id="PF10417">
    <property type="entry name" value="1-cysPrx_C"/>
    <property type="match status" value="1"/>
</dbReference>
<protein>
    <recommendedName>
        <fullName evidence="2">thioredoxin-dependent peroxiredoxin</fullName>
        <ecNumber evidence="2">1.11.1.24</ecNumber>
    </recommendedName>
</protein>
<dbReference type="PANTHER" id="PTHR10681">
    <property type="entry name" value="THIOREDOXIN PEROXIDASE"/>
    <property type="match status" value="1"/>
</dbReference>
<keyword evidence="4" id="KW-1015">Disulfide bond</keyword>
<dbReference type="GO" id="GO:0033554">
    <property type="term" value="P:cellular response to stress"/>
    <property type="evidence" value="ECO:0007669"/>
    <property type="project" value="TreeGrafter"/>
</dbReference>
<keyword evidence="3" id="KW-0560">Oxidoreductase</keyword>
<dbReference type="GO" id="GO:0042744">
    <property type="term" value="P:hydrogen peroxide catabolic process"/>
    <property type="evidence" value="ECO:0007669"/>
    <property type="project" value="TreeGrafter"/>
</dbReference>
<dbReference type="PANTHER" id="PTHR10681:SF128">
    <property type="entry name" value="THIOREDOXIN-DEPENDENT PEROXIDE REDUCTASE, MITOCHONDRIAL"/>
    <property type="match status" value="1"/>
</dbReference>
<keyword evidence="10" id="KW-1185">Reference proteome</keyword>
<evidence type="ECO:0000259" key="8">
    <source>
        <dbReference type="PROSITE" id="PS51352"/>
    </source>
</evidence>
<dbReference type="PROSITE" id="PS51352">
    <property type="entry name" value="THIOREDOXIN_2"/>
    <property type="match status" value="1"/>
</dbReference>
<comment type="similarity">
    <text evidence="1">Belongs to the peroxiredoxin family. AhpC/Prx1 subfamily.</text>
</comment>
<comment type="catalytic activity">
    <reaction evidence="6">
        <text>a hydroperoxide + [thioredoxin]-dithiol = an alcohol + [thioredoxin]-disulfide + H2O</text>
        <dbReference type="Rhea" id="RHEA:62620"/>
        <dbReference type="Rhea" id="RHEA-COMP:10698"/>
        <dbReference type="Rhea" id="RHEA-COMP:10700"/>
        <dbReference type="ChEBI" id="CHEBI:15377"/>
        <dbReference type="ChEBI" id="CHEBI:29950"/>
        <dbReference type="ChEBI" id="CHEBI:30879"/>
        <dbReference type="ChEBI" id="CHEBI:35924"/>
        <dbReference type="ChEBI" id="CHEBI:50058"/>
        <dbReference type="EC" id="1.11.1.24"/>
    </reaction>
</comment>
<dbReference type="Pfam" id="PF06101">
    <property type="entry name" value="Vps62"/>
    <property type="match status" value="1"/>
</dbReference>
<gene>
    <name evidence="9" type="ORF">C2E21_2197</name>
</gene>
<comment type="caution">
    <text evidence="9">The sequence shown here is derived from an EMBL/GenBank/DDBJ whole genome shotgun (WGS) entry which is preliminary data.</text>
</comment>
<dbReference type="InterPro" id="IPR000866">
    <property type="entry name" value="AhpC/TSA"/>
</dbReference>